<sequence>MANEKPLGGLQLSYPFQPYTMHLRFRGCRQFHDH</sequence>
<proteinExistence type="predicted"/>
<organism evidence="1 2">
    <name type="scientific">Colletotrichum scovillei</name>
    <dbReference type="NCBI Taxonomy" id="1209932"/>
    <lineage>
        <taxon>Eukaryota</taxon>
        <taxon>Fungi</taxon>
        <taxon>Dikarya</taxon>
        <taxon>Ascomycota</taxon>
        <taxon>Pezizomycotina</taxon>
        <taxon>Sordariomycetes</taxon>
        <taxon>Hypocreomycetidae</taxon>
        <taxon>Glomerellales</taxon>
        <taxon>Glomerellaceae</taxon>
        <taxon>Colletotrichum</taxon>
        <taxon>Colletotrichum acutatum species complex</taxon>
    </lineage>
</organism>
<gene>
    <name evidence="1" type="ORF">JMJ77_008628</name>
</gene>
<reference evidence="1" key="1">
    <citation type="submission" date="2021-05" db="EMBL/GenBank/DDBJ databases">
        <title>Comparative genomics of three Colletotrichum scovillei strains and genetic complementation revealed genes involved fungal growth and virulence on chili pepper.</title>
        <authorList>
            <person name="Hsieh D.-K."/>
            <person name="Chuang S.-C."/>
            <person name="Chen C.-Y."/>
            <person name="Chao Y.-T."/>
            <person name="Lu M.-Y.J."/>
            <person name="Lee M.-H."/>
            <person name="Shih M.-C."/>
        </authorList>
    </citation>
    <scope>NUCLEOTIDE SEQUENCE</scope>
    <source>
        <strain evidence="1">Coll-153</strain>
    </source>
</reference>
<protein>
    <submittedName>
        <fullName evidence="1">Uncharacterized protein</fullName>
    </submittedName>
</protein>
<dbReference type="AlphaFoldDB" id="A0A9P7RIK7"/>
<accession>A0A9P7RIK7</accession>
<evidence type="ECO:0000313" key="1">
    <source>
        <dbReference type="EMBL" id="KAG7056179.1"/>
    </source>
</evidence>
<dbReference type="EMBL" id="JAESDN010000002">
    <property type="protein sequence ID" value="KAG7056179.1"/>
    <property type="molecule type" value="Genomic_DNA"/>
</dbReference>
<keyword evidence="2" id="KW-1185">Reference proteome</keyword>
<dbReference type="Proteomes" id="UP000699042">
    <property type="component" value="Unassembled WGS sequence"/>
</dbReference>
<comment type="caution">
    <text evidence="1">The sequence shown here is derived from an EMBL/GenBank/DDBJ whole genome shotgun (WGS) entry which is preliminary data.</text>
</comment>
<evidence type="ECO:0000313" key="2">
    <source>
        <dbReference type="Proteomes" id="UP000699042"/>
    </source>
</evidence>
<name>A0A9P7RIK7_9PEZI</name>